<dbReference type="AlphaFoldDB" id="U3GXL0"/>
<proteinExistence type="inferred from homology"/>
<comment type="similarity">
    <text evidence="1">Belongs to the ROK (NagC/XylR) family.</text>
</comment>
<dbReference type="RefSeq" id="WP_020976396.1">
    <property type="nucleotide sequence ID" value="NC_022198.1"/>
</dbReference>
<accession>U3GXL0</accession>
<dbReference type="EMBL" id="CP006365">
    <property type="protein sequence ID" value="AGU15243.1"/>
    <property type="molecule type" value="Genomic_DNA"/>
</dbReference>
<dbReference type="Proteomes" id="UP000016943">
    <property type="component" value="Chromosome"/>
</dbReference>
<dbReference type="PATRIC" id="fig|1348662.3.peg.1087"/>
<dbReference type="HOGENOM" id="CLU_065796_0_0_11"/>
<dbReference type="eggNOG" id="COG1940">
    <property type="taxonomic scope" value="Bacteria"/>
</dbReference>
<dbReference type="GeneID" id="78249890"/>
<keyword evidence="3" id="KW-1185">Reference proteome</keyword>
<evidence type="ECO:0000313" key="2">
    <source>
        <dbReference type="EMBL" id="AGU15243.1"/>
    </source>
</evidence>
<gene>
    <name evidence="2" type="ORF">CARG_05570</name>
</gene>
<dbReference type="Gene3D" id="3.30.420.40">
    <property type="match status" value="2"/>
</dbReference>
<dbReference type="InterPro" id="IPR000600">
    <property type="entry name" value="ROK"/>
</dbReference>
<dbReference type="PANTHER" id="PTHR18964:SF146">
    <property type="entry name" value="POLYPHOSPHATE GLUCOKINASE"/>
    <property type="match status" value="1"/>
</dbReference>
<dbReference type="STRING" id="1348662.CARG_05570"/>
<sequence length="269" mass="28696">MHSSNLERSDEAHVGFGIDIGGSGIKGARVDLRTGEFIGERIKVATPQPATPTAVADTVATIINQAHWAGPVGITVPSVVRNQQALTAANIDPEWIDCDLSDVFSTAVGGRECAVLNDADAAGLAEVAFGDPRAQQGVVILATLGTGIGSALLTDGTLVPNTELGHLMIQRPRRSGKITLVEAEAYAASSVRQREELSYKKWAKRLSHVLSEYERLFWPDLFILGGGVSRKFDKWGPLLEVDTQVVPARLRNRAGIVGAAMAVNRGIRP</sequence>
<evidence type="ECO:0008006" key="4">
    <source>
        <dbReference type="Google" id="ProtNLM"/>
    </source>
</evidence>
<dbReference type="SUPFAM" id="SSF53067">
    <property type="entry name" value="Actin-like ATPase domain"/>
    <property type="match status" value="1"/>
</dbReference>
<protein>
    <recommendedName>
        <fullName evidence="4">Polyphosphate glucokinase</fullName>
    </recommendedName>
</protein>
<dbReference type="PANTHER" id="PTHR18964">
    <property type="entry name" value="ROK (REPRESSOR, ORF, KINASE) FAMILY"/>
    <property type="match status" value="1"/>
</dbReference>
<dbReference type="CDD" id="cd24058">
    <property type="entry name" value="ASKHA_NBD_ROK_PPGK"/>
    <property type="match status" value="1"/>
</dbReference>
<organism evidence="2 3">
    <name type="scientific">Corynebacterium argentoratense DSM 44202</name>
    <dbReference type="NCBI Taxonomy" id="1348662"/>
    <lineage>
        <taxon>Bacteria</taxon>
        <taxon>Bacillati</taxon>
        <taxon>Actinomycetota</taxon>
        <taxon>Actinomycetes</taxon>
        <taxon>Mycobacteriales</taxon>
        <taxon>Corynebacteriaceae</taxon>
        <taxon>Corynebacterium</taxon>
    </lineage>
</organism>
<dbReference type="InterPro" id="IPR043129">
    <property type="entry name" value="ATPase_NBD"/>
</dbReference>
<evidence type="ECO:0000313" key="3">
    <source>
        <dbReference type="Proteomes" id="UP000016943"/>
    </source>
</evidence>
<dbReference type="OrthoDB" id="849313at2"/>
<name>U3GXL0_9CORY</name>
<dbReference type="Pfam" id="PF00480">
    <property type="entry name" value="ROK"/>
    <property type="match status" value="1"/>
</dbReference>
<dbReference type="NCBIfam" id="NF045942">
    <property type="entry name" value="PolPhglucPhase"/>
    <property type="match status" value="1"/>
</dbReference>
<reference evidence="2 3" key="1">
    <citation type="journal article" date="2013" name="Genome Announc.">
        <title>Whole-Genome Sequence of the Clinical Strain Corynebacterium argentoratense DSM 44202, Isolated from a Human Throat Specimen.</title>
        <authorList>
            <person name="Bomholt C."/>
            <person name="Glaub A."/>
            <person name="Gravermann K."/>
            <person name="Albersmeier A."/>
            <person name="Brinkrolf K."/>
            <person name="Ruckert C."/>
            <person name="Tauch A."/>
        </authorList>
    </citation>
    <scope>NUCLEOTIDE SEQUENCE [LARGE SCALE GENOMIC DNA]</scope>
    <source>
        <strain evidence="2">DSM 44202</strain>
    </source>
</reference>
<evidence type="ECO:0000256" key="1">
    <source>
        <dbReference type="ARBA" id="ARBA00006479"/>
    </source>
</evidence>
<dbReference type="KEGG" id="caz:CARG_05570"/>